<sequence>MSLIHPVANGLRTDHPIPGLAFINDERLPLDNPEAIERTGRNQGEGLWGRTDPLPDGGWVAFTTEPKNRAFAWAVHHHPEHGRTVLLVRDADWSSLHHDWMYGRNGFLYRHGGYWWDGSTWHRPSQVADRAFESYDARPVRDALTVTAADLLARPGTAGNARVAKIAEFTVPEGPLPRWHDHLALWAASRRPGSRPLDRCVVDLLAPELDPVELVGRAALAQIAEIDAQDLPHEKYGRKDLPPPQAETEAGPLWSKPVARDWAEQYHRVNGPEALLSGRSAFGTDQPLGLVADHNHLTKIIADSLQDAEDRRGKSRLRPGASQREELAAHLAWWPAVTLSDSTDGLIPLTALRTTLVEAVIGGLAEDAAQAREYQKATVSLGDIRKDVVKLIDWYILRAPARTPALFGEICLTARLNLGLDPRDVGALLRRSLQLDSQLDGETVDALLDLALPPSATPATD</sequence>
<comment type="caution">
    <text evidence="1">The sequence shown here is derived from an EMBL/GenBank/DDBJ whole genome shotgun (WGS) entry which is preliminary data.</text>
</comment>
<proteinExistence type="predicted"/>
<accession>A0A5D4IJF7</accession>
<evidence type="ECO:0000313" key="1">
    <source>
        <dbReference type="EMBL" id="TYR53318.1"/>
    </source>
</evidence>
<protein>
    <submittedName>
        <fullName evidence="1">Uncharacterized protein</fullName>
    </submittedName>
</protein>
<evidence type="ECO:0000313" key="2">
    <source>
        <dbReference type="Proteomes" id="UP000323242"/>
    </source>
</evidence>
<dbReference type="Proteomes" id="UP000323242">
    <property type="component" value="Unassembled WGS sequence"/>
</dbReference>
<reference evidence="1 2" key="1">
    <citation type="submission" date="2019-08" db="EMBL/GenBank/DDBJ databases">
        <title>Draft genome for granaticin producer strain Streptomyces parvus C05.</title>
        <authorList>
            <person name="Gonzalez-Pimentel J.L."/>
        </authorList>
    </citation>
    <scope>NUCLEOTIDE SEQUENCE [LARGE SCALE GENOMIC DNA]</scope>
    <source>
        <strain evidence="1 2">C05</strain>
    </source>
</reference>
<name>A0A5D4IJF7_9ACTN</name>
<organism evidence="1 2">
    <name type="scientific">Streptomyces parvus</name>
    <dbReference type="NCBI Taxonomy" id="66428"/>
    <lineage>
        <taxon>Bacteria</taxon>
        <taxon>Bacillati</taxon>
        <taxon>Actinomycetota</taxon>
        <taxon>Actinomycetes</taxon>
        <taxon>Kitasatosporales</taxon>
        <taxon>Streptomycetaceae</taxon>
        <taxon>Streptomyces</taxon>
    </lineage>
</organism>
<dbReference type="AlphaFoldDB" id="A0A5D4IJF7"/>
<dbReference type="RefSeq" id="WP_148904127.1">
    <property type="nucleotide sequence ID" value="NZ_VSZQ01000180.1"/>
</dbReference>
<dbReference type="EMBL" id="VSZQ01000180">
    <property type="protein sequence ID" value="TYR53318.1"/>
    <property type="molecule type" value="Genomic_DNA"/>
</dbReference>
<keyword evidence="2" id="KW-1185">Reference proteome</keyword>
<gene>
    <name evidence="1" type="ORF">FY004_27390</name>
</gene>